<evidence type="ECO:0000256" key="1">
    <source>
        <dbReference type="ARBA" id="ARBA00023015"/>
    </source>
</evidence>
<protein>
    <submittedName>
        <fullName evidence="6">Putative TetR family transcriptional regulator</fullName>
    </submittedName>
</protein>
<dbReference type="PROSITE" id="PS50977">
    <property type="entry name" value="HTH_TETR_2"/>
    <property type="match status" value="1"/>
</dbReference>
<evidence type="ECO:0000259" key="5">
    <source>
        <dbReference type="PROSITE" id="PS50977"/>
    </source>
</evidence>
<dbReference type="EMBL" id="BANX01000022">
    <property type="protein sequence ID" value="GAC69197.1"/>
    <property type="molecule type" value="Genomic_DNA"/>
</dbReference>
<feature type="domain" description="HTH tetR-type" evidence="5">
    <location>
        <begin position="32"/>
        <end position="92"/>
    </location>
</feature>
<accession>M0QP26</accession>
<reference evidence="6 7" key="1">
    <citation type="submission" date="2013-01" db="EMBL/GenBank/DDBJ databases">
        <title>Whole genome shotgun sequence of Gordonia soli NBRC 108243.</title>
        <authorList>
            <person name="Isaki-Nakamura S."/>
            <person name="Hosoyama A."/>
            <person name="Tsuchikane K."/>
            <person name="Ando Y."/>
            <person name="Baba S."/>
            <person name="Ohji S."/>
            <person name="Hamada M."/>
            <person name="Tamura T."/>
            <person name="Yamazoe A."/>
            <person name="Yamazaki S."/>
            <person name="Fujita N."/>
        </authorList>
    </citation>
    <scope>NUCLEOTIDE SEQUENCE [LARGE SCALE GENOMIC DNA]</scope>
    <source>
        <strain evidence="6 7">NBRC 108243</strain>
    </source>
</reference>
<dbReference type="AlphaFoldDB" id="M0QP26"/>
<dbReference type="GO" id="GO:0045892">
    <property type="term" value="P:negative regulation of DNA-templated transcription"/>
    <property type="evidence" value="ECO:0007669"/>
    <property type="project" value="InterPro"/>
</dbReference>
<proteinExistence type="predicted"/>
<dbReference type="Pfam" id="PF00440">
    <property type="entry name" value="TetR_N"/>
    <property type="match status" value="1"/>
</dbReference>
<dbReference type="InterPro" id="IPR001647">
    <property type="entry name" value="HTH_TetR"/>
</dbReference>
<dbReference type="PANTHER" id="PTHR30055">
    <property type="entry name" value="HTH-TYPE TRANSCRIPTIONAL REGULATOR RUTR"/>
    <property type="match status" value="1"/>
</dbReference>
<evidence type="ECO:0000256" key="2">
    <source>
        <dbReference type="ARBA" id="ARBA00023125"/>
    </source>
</evidence>
<dbReference type="Gene3D" id="1.10.357.10">
    <property type="entry name" value="Tetracycline Repressor, domain 2"/>
    <property type="match status" value="1"/>
</dbReference>
<gene>
    <name evidence="6" type="ORF">GS4_22_00290</name>
</gene>
<keyword evidence="7" id="KW-1185">Reference proteome</keyword>
<evidence type="ECO:0000313" key="7">
    <source>
        <dbReference type="Proteomes" id="UP000011666"/>
    </source>
</evidence>
<dbReference type="Gene3D" id="1.10.10.60">
    <property type="entry name" value="Homeodomain-like"/>
    <property type="match status" value="1"/>
</dbReference>
<keyword evidence="2 4" id="KW-0238">DNA-binding</keyword>
<dbReference type="SUPFAM" id="SSF48498">
    <property type="entry name" value="Tetracyclin repressor-like, C-terminal domain"/>
    <property type="match status" value="1"/>
</dbReference>
<dbReference type="InterPro" id="IPR009057">
    <property type="entry name" value="Homeodomain-like_sf"/>
</dbReference>
<evidence type="ECO:0000256" key="3">
    <source>
        <dbReference type="ARBA" id="ARBA00023163"/>
    </source>
</evidence>
<dbReference type="GO" id="GO:0000976">
    <property type="term" value="F:transcription cis-regulatory region binding"/>
    <property type="evidence" value="ECO:0007669"/>
    <property type="project" value="TreeGrafter"/>
</dbReference>
<name>M0QP26_9ACTN</name>
<dbReference type="InterPro" id="IPR050109">
    <property type="entry name" value="HTH-type_TetR-like_transc_reg"/>
</dbReference>
<dbReference type="PANTHER" id="PTHR30055:SF151">
    <property type="entry name" value="TRANSCRIPTIONAL REGULATORY PROTEIN"/>
    <property type="match status" value="1"/>
</dbReference>
<dbReference type="Proteomes" id="UP000011666">
    <property type="component" value="Unassembled WGS sequence"/>
</dbReference>
<keyword evidence="3" id="KW-0804">Transcription</keyword>
<dbReference type="eggNOG" id="COG1309">
    <property type="taxonomic scope" value="Bacteria"/>
</dbReference>
<dbReference type="Pfam" id="PF02909">
    <property type="entry name" value="TetR_C_1"/>
    <property type="match status" value="1"/>
</dbReference>
<evidence type="ECO:0000313" key="6">
    <source>
        <dbReference type="EMBL" id="GAC69197.1"/>
    </source>
</evidence>
<organism evidence="6 7">
    <name type="scientific">Gordonia soli NBRC 108243</name>
    <dbReference type="NCBI Taxonomy" id="1223545"/>
    <lineage>
        <taxon>Bacteria</taxon>
        <taxon>Bacillati</taxon>
        <taxon>Actinomycetota</taxon>
        <taxon>Actinomycetes</taxon>
        <taxon>Mycobacteriales</taxon>
        <taxon>Gordoniaceae</taxon>
        <taxon>Gordonia</taxon>
    </lineage>
</organism>
<sequence length="270" mass="29113">MDTMTEQEADVPEVLNRLWGAQTPGRRGPKAALSVDAIVRGAVEIAETDGLDAVSMARVGKALGYSAMALYRHVADKDELLLLMSDAVGGLMELPDLDGMSWRAAMELWTRTQIECMVARPWILDLPLSATAPGPQRLRWVDAAFDALVELDLSFAHKLEIIGILSQYVLGEARVVAESQRTAADIVRREAGLDPATPIADLDPDALAAADPYAAFEVVLTKLAGPERFPAITAALADADDDDASDDDSWIGLSVMLDGIEKFVEGRRRG</sequence>
<dbReference type="InterPro" id="IPR004111">
    <property type="entry name" value="Repressor_TetR_C"/>
</dbReference>
<keyword evidence="1" id="KW-0805">Transcription regulation</keyword>
<dbReference type="GO" id="GO:0003700">
    <property type="term" value="F:DNA-binding transcription factor activity"/>
    <property type="evidence" value="ECO:0007669"/>
    <property type="project" value="TreeGrafter"/>
</dbReference>
<evidence type="ECO:0000256" key="4">
    <source>
        <dbReference type="PROSITE-ProRule" id="PRU00335"/>
    </source>
</evidence>
<dbReference type="InterPro" id="IPR036271">
    <property type="entry name" value="Tet_transcr_reg_TetR-rel_C_sf"/>
</dbReference>
<comment type="caution">
    <text evidence="6">The sequence shown here is derived from an EMBL/GenBank/DDBJ whole genome shotgun (WGS) entry which is preliminary data.</text>
</comment>
<feature type="DNA-binding region" description="H-T-H motif" evidence="4">
    <location>
        <begin position="55"/>
        <end position="74"/>
    </location>
</feature>
<dbReference type="SUPFAM" id="SSF46689">
    <property type="entry name" value="Homeodomain-like"/>
    <property type="match status" value="1"/>
</dbReference>
<dbReference type="OrthoDB" id="2570341at2"/>
<dbReference type="STRING" id="1223545.GS4_22_00290"/>